<keyword evidence="6 8" id="KW-0472">Membrane</keyword>
<feature type="transmembrane region" description="Helical" evidence="8">
    <location>
        <begin position="264"/>
        <end position="286"/>
    </location>
</feature>
<feature type="transmembrane region" description="Helical" evidence="8">
    <location>
        <begin position="430"/>
        <end position="450"/>
    </location>
</feature>
<evidence type="ECO:0000256" key="3">
    <source>
        <dbReference type="ARBA" id="ARBA00022692"/>
    </source>
</evidence>
<organism evidence="10 11">
    <name type="scientific">Lentinula aciculospora</name>
    <dbReference type="NCBI Taxonomy" id="153920"/>
    <lineage>
        <taxon>Eukaryota</taxon>
        <taxon>Fungi</taxon>
        <taxon>Dikarya</taxon>
        <taxon>Basidiomycota</taxon>
        <taxon>Agaricomycotina</taxon>
        <taxon>Agaricomycetes</taxon>
        <taxon>Agaricomycetidae</taxon>
        <taxon>Agaricales</taxon>
        <taxon>Marasmiineae</taxon>
        <taxon>Omphalotaceae</taxon>
        <taxon>Lentinula</taxon>
    </lineage>
</organism>
<evidence type="ECO:0000256" key="8">
    <source>
        <dbReference type="SAM" id="Phobius"/>
    </source>
</evidence>
<evidence type="ECO:0000256" key="4">
    <source>
        <dbReference type="ARBA" id="ARBA00022970"/>
    </source>
</evidence>
<dbReference type="PIRSF" id="PIRSF006060">
    <property type="entry name" value="AA_transporter"/>
    <property type="match status" value="1"/>
</dbReference>
<reference evidence="10" key="1">
    <citation type="submission" date="2022-08" db="EMBL/GenBank/DDBJ databases">
        <title>A Global Phylogenomic Analysis of the Shiitake Genus Lentinula.</title>
        <authorList>
            <consortium name="DOE Joint Genome Institute"/>
            <person name="Sierra-Patev S."/>
            <person name="Min B."/>
            <person name="Naranjo-Ortiz M."/>
            <person name="Looney B."/>
            <person name="Konkel Z."/>
            <person name="Slot J.C."/>
            <person name="Sakamoto Y."/>
            <person name="Steenwyk J.L."/>
            <person name="Rokas A."/>
            <person name="Carro J."/>
            <person name="Camarero S."/>
            <person name="Ferreira P."/>
            <person name="Molpeceres G."/>
            <person name="Ruiz-Duenas F.J."/>
            <person name="Serrano A."/>
            <person name="Henrissat B."/>
            <person name="Drula E."/>
            <person name="Hughes K.W."/>
            <person name="Mata J.L."/>
            <person name="Ishikawa N.K."/>
            <person name="Vargas-Isla R."/>
            <person name="Ushijima S."/>
            <person name="Smith C.A."/>
            <person name="Ahrendt S."/>
            <person name="Andreopoulos W."/>
            <person name="He G."/>
            <person name="Labutti K."/>
            <person name="Lipzen A."/>
            <person name="Ng V."/>
            <person name="Riley R."/>
            <person name="Sandor L."/>
            <person name="Barry K."/>
            <person name="Martinez A.T."/>
            <person name="Xiao Y."/>
            <person name="Gibbons J.G."/>
            <person name="Terashima K."/>
            <person name="Grigoriev I.V."/>
            <person name="Hibbett D.S."/>
        </authorList>
    </citation>
    <scope>NUCLEOTIDE SEQUENCE</scope>
    <source>
        <strain evidence="10">JLM2183</strain>
    </source>
</reference>
<evidence type="ECO:0000256" key="1">
    <source>
        <dbReference type="ARBA" id="ARBA00004141"/>
    </source>
</evidence>
<feature type="transmembrane region" description="Helical" evidence="8">
    <location>
        <begin position="224"/>
        <end position="244"/>
    </location>
</feature>
<dbReference type="PANTHER" id="PTHR43341:SF12">
    <property type="entry name" value="AMINO ACID TRANSPORTER (EUROFUNG)"/>
    <property type="match status" value="1"/>
</dbReference>
<feature type="transmembrane region" description="Helical" evidence="8">
    <location>
        <begin position="405"/>
        <end position="424"/>
    </location>
</feature>
<dbReference type="PANTHER" id="PTHR43341">
    <property type="entry name" value="AMINO ACID PERMEASE"/>
    <property type="match status" value="1"/>
</dbReference>
<feature type="transmembrane region" description="Helical" evidence="8">
    <location>
        <begin position="516"/>
        <end position="535"/>
    </location>
</feature>
<protein>
    <submittedName>
        <fullName evidence="10">APC amino acid permease</fullName>
    </submittedName>
</protein>
<evidence type="ECO:0000259" key="9">
    <source>
        <dbReference type="Pfam" id="PF00324"/>
    </source>
</evidence>
<evidence type="ECO:0000256" key="6">
    <source>
        <dbReference type="ARBA" id="ARBA00023136"/>
    </source>
</evidence>
<dbReference type="EMBL" id="JAOTPV010000016">
    <property type="protein sequence ID" value="KAJ4474236.1"/>
    <property type="molecule type" value="Genomic_DNA"/>
</dbReference>
<evidence type="ECO:0000256" key="5">
    <source>
        <dbReference type="ARBA" id="ARBA00022989"/>
    </source>
</evidence>
<feature type="transmembrane region" description="Helical" evidence="8">
    <location>
        <begin position="190"/>
        <end position="212"/>
    </location>
</feature>
<dbReference type="AlphaFoldDB" id="A0A9W9A4I2"/>
<feature type="transmembrane region" description="Helical" evidence="8">
    <location>
        <begin position="109"/>
        <end position="129"/>
    </location>
</feature>
<feature type="transmembrane region" description="Helical" evidence="8">
    <location>
        <begin position="358"/>
        <end position="378"/>
    </location>
</feature>
<feature type="transmembrane region" description="Helical" evidence="8">
    <location>
        <begin position="307"/>
        <end position="327"/>
    </location>
</feature>
<dbReference type="Proteomes" id="UP001150266">
    <property type="component" value="Unassembled WGS sequence"/>
</dbReference>
<keyword evidence="2" id="KW-0813">Transport</keyword>
<feature type="region of interest" description="Disordered" evidence="7">
    <location>
        <begin position="1"/>
        <end position="22"/>
    </location>
</feature>
<dbReference type="Pfam" id="PF00324">
    <property type="entry name" value="AA_permease"/>
    <property type="match status" value="1"/>
</dbReference>
<evidence type="ECO:0000313" key="11">
    <source>
        <dbReference type="Proteomes" id="UP001150266"/>
    </source>
</evidence>
<evidence type="ECO:0000313" key="10">
    <source>
        <dbReference type="EMBL" id="KAJ4474236.1"/>
    </source>
</evidence>
<keyword evidence="11" id="KW-1185">Reference proteome</keyword>
<dbReference type="GO" id="GO:0016020">
    <property type="term" value="C:membrane"/>
    <property type="evidence" value="ECO:0007669"/>
    <property type="project" value="UniProtKB-SubCell"/>
</dbReference>
<evidence type="ECO:0000256" key="2">
    <source>
        <dbReference type="ARBA" id="ARBA00022448"/>
    </source>
</evidence>
<dbReference type="InterPro" id="IPR004840">
    <property type="entry name" value="Amino_acid_permease_CS"/>
</dbReference>
<name>A0A9W9A4I2_9AGAR</name>
<dbReference type="InterPro" id="IPR004841">
    <property type="entry name" value="AA-permease/SLC12A_dom"/>
</dbReference>
<feature type="domain" description="Amino acid permease/ SLC12A" evidence="9">
    <location>
        <begin position="81"/>
        <end position="538"/>
    </location>
</feature>
<dbReference type="GO" id="GO:0015171">
    <property type="term" value="F:amino acid transmembrane transporter activity"/>
    <property type="evidence" value="ECO:0007669"/>
    <property type="project" value="TreeGrafter"/>
</dbReference>
<gene>
    <name evidence="10" type="ORF">J3R30DRAFT_3777972</name>
</gene>
<feature type="compositionally biased region" description="Polar residues" evidence="7">
    <location>
        <begin position="10"/>
        <end position="22"/>
    </location>
</feature>
<dbReference type="OrthoDB" id="3900342at2759"/>
<keyword evidence="5 8" id="KW-1133">Transmembrane helix</keyword>
<comment type="subcellular location">
    <subcellularLocation>
        <location evidence="1">Membrane</location>
        <topology evidence="1">Multi-pass membrane protein</topology>
    </subcellularLocation>
</comment>
<dbReference type="PROSITE" id="PS00218">
    <property type="entry name" value="AMINO_ACID_PERMEASE_1"/>
    <property type="match status" value="1"/>
</dbReference>
<accession>A0A9W9A4I2</accession>
<dbReference type="FunFam" id="1.20.1740.10:FF:000017">
    <property type="entry name" value="Amino acid permease"/>
    <property type="match status" value="1"/>
</dbReference>
<dbReference type="InterPro" id="IPR050524">
    <property type="entry name" value="APC_YAT"/>
</dbReference>
<feature type="transmembrane region" description="Helical" evidence="8">
    <location>
        <begin position="471"/>
        <end position="496"/>
    </location>
</feature>
<dbReference type="Gene3D" id="1.20.1740.10">
    <property type="entry name" value="Amino acid/polyamine transporter I"/>
    <property type="match status" value="1"/>
</dbReference>
<keyword evidence="4" id="KW-0029">Amino-acid transport</keyword>
<comment type="caution">
    <text evidence="10">The sequence shown here is derived from an EMBL/GenBank/DDBJ whole genome shotgun (WGS) entry which is preliminary data.</text>
</comment>
<sequence length="584" mass="63748">MDAGQEKFSDASSAETGNNNIQFYDPSEESIWTRLGVNFESFKRAPGVTGDRLVVGDLSEAEIEKIKSETPMLQAKMKKRHLTMIAVGGSIGTGLFVGSGSALKIGGPAAILIGWIIMGVMLVNVTQAIGEMSILYPLSGGFYMLANRFLDPGFAFAMGWNYFLQWAVVLPLEITVAGTTVQYWTEKVPIAVWITVFWVVIMIICLFGTLGYAEEEFWASCLKLLIVVMFVFIGIVCGGGPTGGDYDHYIGGTLWHNPGGLANGFQGICAVFVTAAFSFSGTELVGIAASETPDPRATMPGAVKGTFWRITVIYITSLTIIGLLIPWTDERLLGGTSAAASPFVIVLDNAKIPGLNHLVNATICVSVLSIGLSCVYAGSRTLTALAETGYAPRIFTYVDKSSRPLFSVIAVLVFAPIGYVNVVAAGDTVFLWLQAISGLSVLFTWGAICLCHIRFRRAWKVQGHSIEELPFTALGGVWGSWLGLILVFIVLMAQFYVAIWPVGGVSSGNERAQSFFEAYLAAPIILAFWIGGYLWKRTLPWRAHEIDLDTGRKSWLTVEEMRQYRAERKAAPLYVRIYRMLFTN</sequence>
<feature type="transmembrane region" description="Helical" evidence="8">
    <location>
        <begin position="82"/>
        <end position="103"/>
    </location>
</feature>
<proteinExistence type="predicted"/>
<keyword evidence="3 8" id="KW-0812">Transmembrane</keyword>
<feature type="transmembrane region" description="Helical" evidence="8">
    <location>
        <begin position="149"/>
        <end position="170"/>
    </location>
</feature>
<evidence type="ECO:0000256" key="7">
    <source>
        <dbReference type="SAM" id="MobiDB-lite"/>
    </source>
</evidence>